<keyword evidence="10" id="KW-0407">Ion channel</keyword>
<evidence type="ECO:0000256" key="5">
    <source>
        <dbReference type="ARBA" id="ARBA00022692"/>
    </source>
</evidence>
<dbReference type="OrthoDB" id="6429739at2759"/>
<name>A0A8C5WLV1_9ANUR</name>
<evidence type="ECO:0000256" key="1">
    <source>
        <dbReference type="ARBA" id="ARBA00004651"/>
    </source>
</evidence>
<keyword evidence="6" id="KW-0375">Hydrogen ion transport</keyword>
<keyword evidence="7 12" id="KW-1133">Transmembrane helix</keyword>
<accession>A0A8C5WLV1</accession>
<evidence type="ECO:0000313" key="14">
    <source>
        <dbReference type="Proteomes" id="UP000694569"/>
    </source>
</evidence>
<evidence type="ECO:0000313" key="13">
    <source>
        <dbReference type="Ensembl" id="ENSLLEP00000047449.1"/>
    </source>
</evidence>
<feature type="transmembrane region" description="Helical" evidence="12">
    <location>
        <begin position="175"/>
        <end position="203"/>
    </location>
</feature>
<feature type="compositionally biased region" description="Polar residues" evidence="11">
    <location>
        <begin position="8"/>
        <end position="20"/>
    </location>
</feature>
<evidence type="ECO:0000256" key="4">
    <source>
        <dbReference type="ARBA" id="ARBA00022475"/>
    </source>
</evidence>
<evidence type="ECO:0000256" key="9">
    <source>
        <dbReference type="ARBA" id="ARBA00023136"/>
    </source>
</evidence>
<dbReference type="AlphaFoldDB" id="A0A8C5WLV1"/>
<dbReference type="Pfam" id="PF03189">
    <property type="entry name" value="Otopetrin"/>
    <property type="match status" value="2"/>
</dbReference>
<keyword evidence="5 12" id="KW-0812">Transmembrane</keyword>
<feature type="transmembrane region" description="Helical" evidence="12">
    <location>
        <begin position="322"/>
        <end position="345"/>
    </location>
</feature>
<comment type="subcellular location">
    <subcellularLocation>
        <location evidence="1">Cell membrane</location>
        <topology evidence="1">Multi-pass membrane protein</topology>
    </subcellularLocation>
</comment>
<evidence type="ECO:0000256" key="12">
    <source>
        <dbReference type="SAM" id="Phobius"/>
    </source>
</evidence>
<feature type="transmembrane region" description="Helical" evidence="12">
    <location>
        <begin position="144"/>
        <end position="163"/>
    </location>
</feature>
<feature type="transmembrane region" description="Helical" evidence="12">
    <location>
        <begin position="478"/>
        <end position="497"/>
    </location>
</feature>
<gene>
    <name evidence="13" type="primary">OTOP3</name>
</gene>
<dbReference type="PANTHER" id="PTHR21522">
    <property type="entry name" value="PROTON CHANNEL OTOP"/>
    <property type="match status" value="1"/>
</dbReference>
<dbReference type="InterPro" id="IPR004878">
    <property type="entry name" value="Otopetrin"/>
</dbReference>
<organism evidence="13 14">
    <name type="scientific">Leptobrachium leishanense</name>
    <name type="common">Leishan spiny toad</name>
    <dbReference type="NCBI Taxonomy" id="445787"/>
    <lineage>
        <taxon>Eukaryota</taxon>
        <taxon>Metazoa</taxon>
        <taxon>Chordata</taxon>
        <taxon>Craniata</taxon>
        <taxon>Vertebrata</taxon>
        <taxon>Euteleostomi</taxon>
        <taxon>Amphibia</taxon>
        <taxon>Batrachia</taxon>
        <taxon>Anura</taxon>
        <taxon>Pelobatoidea</taxon>
        <taxon>Megophryidae</taxon>
        <taxon>Leptobrachium</taxon>
    </lineage>
</organism>
<feature type="transmembrane region" description="Helical" evidence="12">
    <location>
        <begin position="509"/>
        <end position="529"/>
    </location>
</feature>
<reference evidence="13" key="1">
    <citation type="submission" date="2025-08" db="UniProtKB">
        <authorList>
            <consortium name="Ensembl"/>
        </authorList>
    </citation>
    <scope>IDENTIFICATION</scope>
</reference>
<dbReference type="GO" id="GO:0015252">
    <property type="term" value="F:proton channel activity"/>
    <property type="evidence" value="ECO:0007669"/>
    <property type="project" value="InterPro"/>
</dbReference>
<feature type="region of interest" description="Disordered" evidence="11">
    <location>
        <begin position="1"/>
        <end position="29"/>
    </location>
</feature>
<feature type="transmembrane region" description="Helical" evidence="12">
    <location>
        <begin position="366"/>
        <end position="389"/>
    </location>
</feature>
<feature type="transmembrane region" description="Helical" evidence="12">
    <location>
        <begin position="70"/>
        <end position="92"/>
    </location>
</feature>
<keyword evidence="8" id="KW-0406">Ion transport</keyword>
<evidence type="ECO:0000256" key="2">
    <source>
        <dbReference type="ARBA" id="ARBA00006513"/>
    </source>
</evidence>
<dbReference type="Proteomes" id="UP000694569">
    <property type="component" value="Unplaced"/>
</dbReference>
<keyword evidence="14" id="KW-1185">Reference proteome</keyword>
<dbReference type="GeneTree" id="ENSGT00940000160638"/>
<keyword evidence="4" id="KW-1003">Cell membrane</keyword>
<evidence type="ECO:0000256" key="7">
    <source>
        <dbReference type="ARBA" id="ARBA00022989"/>
    </source>
</evidence>
<sequence length="544" mass="60903">HAGETRAGANQSAEQPSEKPNTADEWSKKKKKQFCFTSERSPVTYEYSWLHRHCTSAQTHHRRAQGSGRLFSGLLTVNVVFLGAALISSVILSQGSVPAQDFQILLSVLMFLSSGWMLYHILCTRRKTHAVLKDHHAGALWLRVSLVLFGICSLLLSIFKIGYDLTLSCKLPLEIIFSCVEILFISICGIMLTLATNLLFWFLSVFNDSVHREQEGEETNTTSGSSCLCPTNSLCQTFHRGYVTLYPFNLEYSLVCASMLFIMWKNVGRIRHNPFDVPHSAFRLRGVVYGPLVGIAVLLVGVCVFVQYQIQVSVGTAPPASYLLYYGYSITVLPAMIICCAIGVISLDQWRNRMQSSKNYTRSLEIVLLLGAALGPFSISYYSIVAILATDPWKQMNSLNLAYSILMIAQHILQNIFIIECMRGEGGEATHPVTATDEPGEEIEPPRRMSLVEMRRVSLAYLQSVGRLSVSRRTVKEIALFLVLCNIMFWIMSAFGNHPQDTNGVEREFYGSSVWFSILNFGLPLSVFYRMHSVGALLGVYMNT</sequence>
<evidence type="ECO:0000256" key="10">
    <source>
        <dbReference type="ARBA" id="ARBA00023303"/>
    </source>
</evidence>
<dbReference type="Ensembl" id="ENSLLET00000049308.1">
    <property type="protein sequence ID" value="ENSLLEP00000047449.1"/>
    <property type="gene ID" value="ENSLLEG00000029932.1"/>
</dbReference>
<keyword evidence="9 12" id="KW-0472">Membrane</keyword>
<dbReference type="PANTHER" id="PTHR21522:SF36">
    <property type="entry name" value="PROTON CHANNEL OTOP3"/>
    <property type="match status" value="1"/>
</dbReference>
<comment type="similarity">
    <text evidence="2">Belongs to the otopetrin family.</text>
</comment>
<proteinExistence type="inferred from homology"/>
<evidence type="ECO:0000256" key="11">
    <source>
        <dbReference type="SAM" id="MobiDB-lite"/>
    </source>
</evidence>
<feature type="transmembrane region" description="Helical" evidence="12">
    <location>
        <begin position="104"/>
        <end position="123"/>
    </location>
</feature>
<feature type="transmembrane region" description="Helical" evidence="12">
    <location>
        <begin position="287"/>
        <end position="310"/>
    </location>
</feature>
<protein>
    <submittedName>
        <fullName evidence="13">Otopetrin 3</fullName>
    </submittedName>
</protein>
<reference evidence="13" key="2">
    <citation type="submission" date="2025-09" db="UniProtKB">
        <authorList>
            <consortium name="Ensembl"/>
        </authorList>
    </citation>
    <scope>IDENTIFICATION</scope>
</reference>
<dbReference type="GO" id="GO:0005886">
    <property type="term" value="C:plasma membrane"/>
    <property type="evidence" value="ECO:0007669"/>
    <property type="project" value="UniProtKB-SubCell"/>
</dbReference>
<evidence type="ECO:0000256" key="6">
    <source>
        <dbReference type="ARBA" id="ARBA00022781"/>
    </source>
</evidence>
<keyword evidence="3" id="KW-0813">Transport</keyword>
<evidence type="ECO:0000256" key="8">
    <source>
        <dbReference type="ARBA" id="ARBA00023065"/>
    </source>
</evidence>
<evidence type="ECO:0000256" key="3">
    <source>
        <dbReference type="ARBA" id="ARBA00022448"/>
    </source>
</evidence>